<reference evidence="1" key="1">
    <citation type="journal article" date="2015" name="Nature">
        <title>Complex archaea that bridge the gap between prokaryotes and eukaryotes.</title>
        <authorList>
            <person name="Spang A."/>
            <person name="Saw J.H."/>
            <person name="Jorgensen S.L."/>
            <person name="Zaremba-Niedzwiedzka K."/>
            <person name="Martijn J."/>
            <person name="Lind A.E."/>
            <person name="van Eijk R."/>
            <person name="Schleper C."/>
            <person name="Guy L."/>
            <person name="Ettema T.J."/>
        </authorList>
    </citation>
    <scope>NUCLEOTIDE SEQUENCE</scope>
</reference>
<name>A0A0F8YGB9_9ZZZZ</name>
<protein>
    <submittedName>
        <fullName evidence="1">Uncharacterized protein</fullName>
    </submittedName>
</protein>
<dbReference type="EMBL" id="LAZR01053545">
    <property type="protein sequence ID" value="KKK80518.1"/>
    <property type="molecule type" value="Genomic_DNA"/>
</dbReference>
<organism evidence="1">
    <name type="scientific">marine sediment metagenome</name>
    <dbReference type="NCBI Taxonomy" id="412755"/>
    <lineage>
        <taxon>unclassified sequences</taxon>
        <taxon>metagenomes</taxon>
        <taxon>ecological metagenomes</taxon>
    </lineage>
</organism>
<dbReference type="AlphaFoldDB" id="A0A0F8YGB9"/>
<proteinExistence type="predicted"/>
<gene>
    <name evidence="1" type="ORF">LCGC14_2822670</name>
</gene>
<accession>A0A0F8YGB9</accession>
<sequence length="101" mass="11078">VVSCEQTVMTMSGPVAEALGKMMRLPSPEKVLGELQRLNNNIETIQPDIHKLAQSLEGISGADIRNLSAALGNIKAGDLLRMLNEFTRLGSQIYEKLWGKK</sequence>
<comment type="caution">
    <text evidence="1">The sequence shown here is derived from an EMBL/GenBank/DDBJ whole genome shotgun (WGS) entry which is preliminary data.</text>
</comment>
<feature type="non-terminal residue" evidence="1">
    <location>
        <position position="1"/>
    </location>
</feature>
<evidence type="ECO:0000313" key="1">
    <source>
        <dbReference type="EMBL" id="KKK80518.1"/>
    </source>
</evidence>